<keyword evidence="3" id="KW-1185">Reference proteome</keyword>
<organism evidence="2 3">
    <name type="scientific">Pelobates cultripes</name>
    <name type="common">Western spadefoot toad</name>
    <dbReference type="NCBI Taxonomy" id="61616"/>
    <lineage>
        <taxon>Eukaryota</taxon>
        <taxon>Metazoa</taxon>
        <taxon>Chordata</taxon>
        <taxon>Craniata</taxon>
        <taxon>Vertebrata</taxon>
        <taxon>Euteleostomi</taxon>
        <taxon>Amphibia</taxon>
        <taxon>Batrachia</taxon>
        <taxon>Anura</taxon>
        <taxon>Pelobatoidea</taxon>
        <taxon>Pelobatidae</taxon>
        <taxon>Pelobates</taxon>
    </lineage>
</organism>
<evidence type="ECO:0000313" key="2">
    <source>
        <dbReference type="EMBL" id="CAH2314889.1"/>
    </source>
</evidence>
<evidence type="ECO:0000313" key="3">
    <source>
        <dbReference type="Proteomes" id="UP001295444"/>
    </source>
</evidence>
<sequence>MKAVVCLTLLRPLRLPVCRRLPLPSPLGITALGTFTSRPSSTTTWYSPRTPRTPQQFSSTTTWYSPRAATSGQQTPRTPQQCPIGLHRPRASSPEPHTSCRVRRAI</sequence>
<dbReference type="AlphaFoldDB" id="A0AAD1T445"/>
<feature type="compositionally biased region" description="Polar residues" evidence="1">
    <location>
        <begin position="37"/>
        <end position="81"/>
    </location>
</feature>
<gene>
    <name evidence="2" type="ORF">PECUL_23A044694</name>
</gene>
<name>A0AAD1T445_PELCU</name>
<dbReference type="EMBL" id="OW240920">
    <property type="protein sequence ID" value="CAH2314889.1"/>
    <property type="molecule type" value="Genomic_DNA"/>
</dbReference>
<reference evidence="2" key="1">
    <citation type="submission" date="2022-03" db="EMBL/GenBank/DDBJ databases">
        <authorList>
            <person name="Alioto T."/>
            <person name="Alioto T."/>
            <person name="Gomez Garrido J."/>
        </authorList>
    </citation>
    <scope>NUCLEOTIDE SEQUENCE</scope>
</reference>
<proteinExistence type="predicted"/>
<protein>
    <submittedName>
        <fullName evidence="2">Uncharacterized protein</fullName>
    </submittedName>
</protein>
<feature type="region of interest" description="Disordered" evidence="1">
    <location>
        <begin position="37"/>
        <end position="106"/>
    </location>
</feature>
<dbReference type="Proteomes" id="UP001295444">
    <property type="component" value="Chromosome 09"/>
</dbReference>
<evidence type="ECO:0000256" key="1">
    <source>
        <dbReference type="SAM" id="MobiDB-lite"/>
    </source>
</evidence>
<accession>A0AAD1T445</accession>